<sequence length="57" mass="6278">WLKSKQAKSVCMHSSQLMSSLENIRPGMRLRFLSQKMDVNGTREEGAFDGSEGCGGT</sequence>
<dbReference type="EMBL" id="JABBWD010000444">
    <property type="protein sequence ID" value="KAG1760685.1"/>
    <property type="molecule type" value="Genomic_DNA"/>
</dbReference>
<dbReference type="AlphaFoldDB" id="A0A9P7CV46"/>
<evidence type="ECO:0000313" key="1">
    <source>
        <dbReference type="EMBL" id="KAG1760685.1"/>
    </source>
</evidence>
<protein>
    <submittedName>
        <fullName evidence="1">Uncharacterized protein</fullName>
    </submittedName>
</protein>
<evidence type="ECO:0000313" key="2">
    <source>
        <dbReference type="Proteomes" id="UP000714275"/>
    </source>
</evidence>
<comment type="caution">
    <text evidence="1">The sequence shown here is derived from an EMBL/GenBank/DDBJ whole genome shotgun (WGS) entry which is preliminary data.</text>
</comment>
<feature type="non-terminal residue" evidence="1">
    <location>
        <position position="1"/>
    </location>
</feature>
<keyword evidence="2" id="KW-1185">Reference proteome</keyword>
<dbReference type="Proteomes" id="UP000714275">
    <property type="component" value="Unassembled WGS sequence"/>
</dbReference>
<organism evidence="1 2">
    <name type="scientific">Suillus placidus</name>
    <dbReference type="NCBI Taxonomy" id="48579"/>
    <lineage>
        <taxon>Eukaryota</taxon>
        <taxon>Fungi</taxon>
        <taxon>Dikarya</taxon>
        <taxon>Basidiomycota</taxon>
        <taxon>Agaricomycotina</taxon>
        <taxon>Agaricomycetes</taxon>
        <taxon>Agaricomycetidae</taxon>
        <taxon>Boletales</taxon>
        <taxon>Suillineae</taxon>
        <taxon>Suillaceae</taxon>
        <taxon>Suillus</taxon>
    </lineage>
</organism>
<gene>
    <name evidence="1" type="ORF">EV702DRAFT_985455</name>
</gene>
<proteinExistence type="predicted"/>
<accession>A0A9P7CV46</accession>
<name>A0A9P7CV46_9AGAM</name>
<reference evidence="1" key="1">
    <citation type="journal article" date="2020" name="New Phytol.">
        <title>Comparative genomics reveals dynamic genome evolution in host specialist ectomycorrhizal fungi.</title>
        <authorList>
            <person name="Lofgren L.A."/>
            <person name="Nguyen N.H."/>
            <person name="Vilgalys R."/>
            <person name="Ruytinx J."/>
            <person name="Liao H.L."/>
            <person name="Branco S."/>
            <person name="Kuo A."/>
            <person name="LaButti K."/>
            <person name="Lipzen A."/>
            <person name="Andreopoulos W."/>
            <person name="Pangilinan J."/>
            <person name="Riley R."/>
            <person name="Hundley H."/>
            <person name="Na H."/>
            <person name="Barry K."/>
            <person name="Grigoriev I.V."/>
            <person name="Stajich J.E."/>
            <person name="Kennedy P.G."/>
        </authorList>
    </citation>
    <scope>NUCLEOTIDE SEQUENCE</scope>
    <source>
        <strain evidence="1">DOB743</strain>
    </source>
</reference>
<dbReference type="OrthoDB" id="7599968at2759"/>